<dbReference type="InterPro" id="IPR010982">
    <property type="entry name" value="Lambda_DNA-bd_dom_sf"/>
</dbReference>
<dbReference type="AlphaFoldDB" id="A0A9Q9IEW6"/>
<sequence length="834" mass="86737">MSPFAELLRRHRTAAGLGQRELATRSGLSERAVRALEGGSATQPRRHSVVALADALRLTGPERAAFAAAAFRPGAAPAVMAPPAPDAMVGRDEDLRWLTDLVLGGRHRIVTVTGPGGVGKSRLAAELVAGLRRREGLEVYAVDCATLAEPGLAGELIAEAVGCGGASRLPAVERIAVQLRSRRVLLVLDGFERLVAAAPEVAGMVTRCPGLTVLVTSQRALRLRGERQVRLEPLPASAAVELFARRAAEAAPGFAVTGDNAGPVAAICRTVDGLPLALELAAARMRLLTPAELLARLDRPLRELAGGAADLPERHRSLRATITASLQVVGAAAGRLFTWLAAFPAGVRPDDLQAVVDRLAGDHGGSRDGLLDAVAELVDAHLLRVRNERDASRYVLPDTMREMAGELLAAGRDEAATRRAAAEHYLGRLRAAAARPDGAGYGRLDADVDNVRAALWWARRHAPDVVDAATVDAWYRYSELRGRFTEARGTLTALAGAGVAGSVRALLRAARCAQALGDFDDAARLATRAVRALPPADHGGHALAALVLGISAAAAGDLDAAVRHDRDAVRAAEAAGDDRALGHALNNLAGAHVMAGDLTAGERCMRAALVVKQRAGTGDVDIGRTLMNLAEIALHKGDWPGAATLGARADAALERGGHAGLRVNALSGIAVSSLAGGDLAAAVSAMDRALALFPVVGDDQQLRGMVRARQSLIEHAGGRAGSGADALAEAVTALRVGRLEHELAPIVEAHAALAADREPATAARLLGVVLALGDRHDHRQPPLIRPAAATGQRCRTALGAARFDHERRTGARLLTEDDLGAGLRELLASLGPSA</sequence>
<dbReference type="SUPFAM" id="SSF47413">
    <property type="entry name" value="lambda repressor-like DNA-binding domains"/>
    <property type="match status" value="1"/>
</dbReference>
<dbReference type="Pfam" id="PF05729">
    <property type="entry name" value="NACHT"/>
    <property type="match status" value="1"/>
</dbReference>
<dbReference type="CDD" id="cd00093">
    <property type="entry name" value="HTH_XRE"/>
    <property type="match status" value="1"/>
</dbReference>
<organism evidence="2 3">
    <name type="scientific">Dactylosporangium aurantiacum</name>
    <dbReference type="NCBI Taxonomy" id="35754"/>
    <lineage>
        <taxon>Bacteria</taxon>
        <taxon>Bacillati</taxon>
        <taxon>Actinomycetota</taxon>
        <taxon>Actinomycetes</taxon>
        <taxon>Micromonosporales</taxon>
        <taxon>Micromonosporaceae</taxon>
        <taxon>Dactylosporangium</taxon>
    </lineage>
</organism>
<dbReference type="Proteomes" id="UP001058003">
    <property type="component" value="Chromosome"/>
</dbReference>
<dbReference type="EMBL" id="CP073767">
    <property type="protein sequence ID" value="UWZ51270.1"/>
    <property type="molecule type" value="Genomic_DNA"/>
</dbReference>
<accession>A0A9Q9IEW6</accession>
<dbReference type="SMART" id="SM00382">
    <property type="entry name" value="AAA"/>
    <property type="match status" value="1"/>
</dbReference>
<dbReference type="InterPro" id="IPR011990">
    <property type="entry name" value="TPR-like_helical_dom_sf"/>
</dbReference>
<dbReference type="Gene3D" id="3.40.50.300">
    <property type="entry name" value="P-loop containing nucleotide triphosphate hydrolases"/>
    <property type="match status" value="1"/>
</dbReference>
<gene>
    <name evidence="2" type="ORF">Daura_31495</name>
</gene>
<dbReference type="GO" id="GO:0003677">
    <property type="term" value="F:DNA binding"/>
    <property type="evidence" value="ECO:0007669"/>
    <property type="project" value="InterPro"/>
</dbReference>
<dbReference type="Pfam" id="PF13560">
    <property type="entry name" value="HTH_31"/>
    <property type="match status" value="1"/>
</dbReference>
<dbReference type="SUPFAM" id="SSF52540">
    <property type="entry name" value="P-loop containing nucleoside triphosphate hydrolases"/>
    <property type="match status" value="1"/>
</dbReference>
<dbReference type="Gene3D" id="1.25.40.10">
    <property type="entry name" value="Tetratricopeptide repeat domain"/>
    <property type="match status" value="1"/>
</dbReference>
<dbReference type="InterPro" id="IPR001387">
    <property type="entry name" value="Cro/C1-type_HTH"/>
</dbReference>
<dbReference type="RefSeq" id="WP_162189899.1">
    <property type="nucleotide sequence ID" value="NZ_CP073767.1"/>
</dbReference>
<dbReference type="SMART" id="SM00530">
    <property type="entry name" value="HTH_XRE"/>
    <property type="match status" value="1"/>
</dbReference>
<dbReference type="SUPFAM" id="SSF48452">
    <property type="entry name" value="TPR-like"/>
    <property type="match status" value="1"/>
</dbReference>
<dbReference type="PROSITE" id="PS50943">
    <property type="entry name" value="HTH_CROC1"/>
    <property type="match status" value="1"/>
</dbReference>
<dbReference type="InterPro" id="IPR027417">
    <property type="entry name" value="P-loop_NTPase"/>
</dbReference>
<keyword evidence="3" id="KW-1185">Reference proteome</keyword>
<evidence type="ECO:0000313" key="3">
    <source>
        <dbReference type="Proteomes" id="UP001058003"/>
    </source>
</evidence>
<evidence type="ECO:0000313" key="2">
    <source>
        <dbReference type="EMBL" id="UWZ51270.1"/>
    </source>
</evidence>
<reference evidence="2" key="1">
    <citation type="submission" date="2021-04" db="EMBL/GenBank/DDBJ databases">
        <title>Dactylosporangium aurantiacum NRRL B-8018 full assembly.</title>
        <authorList>
            <person name="Hartkoorn R.C."/>
            <person name="Beaudoing E."/>
            <person name="Hot D."/>
        </authorList>
    </citation>
    <scope>NUCLEOTIDE SEQUENCE</scope>
    <source>
        <strain evidence="2">NRRL B-8018</strain>
    </source>
</reference>
<dbReference type="InterPro" id="IPR007111">
    <property type="entry name" value="NACHT_NTPase"/>
</dbReference>
<dbReference type="PANTHER" id="PTHR47691">
    <property type="entry name" value="REGULATOR-RELATED"/>
    <property type="match status" value="1"/>
</dbReference>
<proteinExistence type="predicted"/>
<dbReference type="PRINTS" id="PR00364">
    <property type="entry name" value="DISEASERSIST"/>
</dbReference>
<protein>
    <submittedName>
        <fullName evidence="2">Helix-turn-helix domain-containing protein</fullName>
    </submittedName>
</protein>
<dbReference type="KEGG" id="daur:Daura_31495"/>
<evidence type="ECO:0000259" key="1">
    <source>
        <dbReference type="PROSITE" id="PS50943"/>
    </source>
</evidence>
<name>A0A9Q9IEW6_9ACTN</name>
<dbReference type="Gene3D" id="1.10.260.40">
    <property type="entry name" value="lambda repressor-like DNA-binding domains"/>
    <property type="match status" value="1"/>
</dbReference>
<feature type="domain" description="HTH cro/C1-type" evidence="1">
    <location>
        <begin position="8"/>
        <end position="63"/>
    </location>
</feature>
<dbReference type="PANTHER" id="PTHR47691:SF3">
    <property type="entry name" value="HTH-TYPE TRANSCRIPTIONAL REGULATOR RV0890C-RELATED"/>
    <property type="match status" value="1"/>
</dbReference>
<dbReference type="InterPro" id="IPR003593">
    <property type="entry name" value="AAA+_ATPase"/>
</dbReference>